<organism evidence="2 3">
    <name type="scientific">Ambrosiozyma monospora</name>
    <name type="common">Yeast</name>
    <name type="synonym">Endomycopsis monosporus</name>
    <dbReference type="NCBI Taxonomy" id="43982"/>
    <lineage>
        <taxon>Eukaryota</taxon>
        <taxon>Fungi</taxon>
        <taxon>Dikarya</taxon>
        <taxon>Ascomycota</taxon>
        <taxon>Saccharomycotina</taxon>
        <taxon>Pichiomycetes</taxon>
        <taxon>Pichiales</taxon>
        <taxon>Pichiaceae</taxon>
        <taxon>Ambrosiozyma</taxon>
    </lineage>
</organism>
<sequence length="115" mass="12688">MLLSLPRQSAPIVVENESDGDDEDEDEEMEDAPSDNASRGRTQAAANVASNHANQVETTPSTVANAQLPAAVAQTVSAQENVFKLMNFYMANQKLEEPTPENFKRWFHGNGDHDW</sequence>
<gene>
    <name evidence="2" type="ORF">Amon01_000109700</name>
</gene>
<feature type="compositionally biased region" description="Acidic residues" evidence="1">
    <location>
        <begin position="16"/>
        <end position="33"/>
    </location>
</feature>
<name>A0A9W6YML4_AMBMO</name>
<dbReference type="EMBL" id="BSXU01000326">
    <property type="protein sequence ID" value="GMG20258.1"/>
    <property type="molecule type" value="Genomic_DNA"/>
</dbReference>
<accession>A0A9W6YML4</accession>
<reference evidence="2" key="1">
    <citation type="submission" date="2023-04" db="EMBL/GenBank/DDBJ databases">
        <title>Ambrosiozyma monospora NBRC 1965.</title>
        <authorList>
            <person name="Ichikawa N."/>
            <person name="Sato H."/>
            <person name="Tonouchi N."/>
        </authorList>
    </citation>
    <scope>NUCLEOTIDE SEQUENCE</scope>
    <source>
        <strain evidence="2">NBRC 1965</strain>
    </source>
</reference>
<keyword evidence="3" id="KW-1185">Reference proteome</keyword>
<evidence type="ECO:0000313" key="2">
    <source>
        <dbReference type="EMBL" id="GMG20258.1"/>
    </source>
</evidence>
<feature type="region of interest" description="Disordered" evidence="1">
    <location>
        <begin position="1"/>
        <end position="51"/>
    </location>
</feature>
<dbReference type="Proteomes" id="UP001165063">
    <property type="component" value="Unassembled WGS sequence"/>
</dbReference>
<feature type="compositionally biased region" description="Polar residues" evidence="1">
    <location>
        <begin position="35"/>
        <end position="51"/>
    </location>
</feature>
<comment type="caution">
    <text evidence="2">The sequence shown here is derived from an EMBL/GenBank/DDBJ whole genome shotgun (WGS) entry which is preliminary data.</text>
</comment>
<dbReference type="AlphaFoldDB" id="A0A9W6YML4"/>
<protein>
    <submittedName>
        <fullName evidence="2">Unnamed protein product</fullName>
    </submittedName>
</protein>
<proteinExistence type="predicted"/>
<evidence type="ECO:0000313" key="3">
    <source>
        <dbReference type="Proteomes" id="UP001165063"/>
    </source>
</evidence>
<evidence type="ECO:0000256" key="1">
    <source>
        <dbReference type="SAM" id="MobiDB-lite"/>
    </source>
</evidence>